<dbReference type="EMBL" id="JAOPJF010000001">
    <property type="protein sequence ID" value="KAK1150214.1"/>
    <property type="molecule type" value="Genomic_DNA"/>
</dbReference>
<gene>
    <name evidence="1" type="primary">URE2_1</name>
    <name evidence="1" type="ORF">N8T08_000116</name>
</gene>
<dbReference type="EC" id="2.5.1.18" evidence="1"/>
<sequence>MQPITLYSHQYGPNPWKVALIMEELQIPYTTTFVNFADVKKEPYTLINPNGRLPAIHDPNTDLHLWESGAITEYLIEKYDVDHKISPAGCAEKYHAKQWLYFQVSGQAPYYGQASWFIKFHPEKVQSAIERYQKEIHRVCGVLESVLQKQDWLVGDKCTYADLCFVAWQRFAPRFGGEGLYEKFPKVGAWMKRMEARETVAKVYADQDRAIAEVEGKK</sequence>
<proteinExistence type="predicted"/>
<keyword evidence="1" id="KW-0808">Transferase</keyword>
<comment type="caution">
    <text evidence="1">The sequence shown here is derived from an EMBL/GenBank/DDBJ whole genome shotgun (WGS) entry which is preliminary data.</text>
</comment>
<organism evidence="1 2">
    <name type="scientific">Aspergillus melleus</name>
    <dbReference type="NCBI Taxonomy" id="138277"/>
    <lineage>
        <taxon>Eukaryota</taxon>
        <taxon>Fungi</taxon>
        <taxon>Dikarya</taxon>
        <taxon>Ascomycota</taxon>
        <taxon>Pezizomycotina</taxon>
        <taxon>Eurotiomycetes</taxon>
        <taxon>Eurotiomycetidae</taxon>
        <taxon>Eurotiales</taxon>
        <taxon>Aspergillaceae</taxon>
        <taxon>Aspergillus</taxon>
        <taxon>Aspergillus subgen. Circumdati</taxon>
    </lineage>
</organism>
<dbReference type="Proteomes" id="UP001177260">
    <property type="component" value="Unassembled WGS sequence"/>
</dbReference>
<reference evidence="1 2" key="1">
    <citation type="journal article" date="2023" name="ACS Omega">
        <title>Identification of the Neoaspergillic Acid Biosynthesis Gene Cluster by Establishing an In Vitro CRISPR-Ribonucleoprotein Genetic System in Aspergillus melleus.</title>
        <authorList>
            <person name="Yuan B."/>
            <person name="Grau M.F."/>
            <person name="Murata R.M."/>
            <person name="Torok T."/>
            <person name="Venkateswaran K."/>
            <person name="Stajich J.E."/>
            <person name="Wang C.C.C."/>
        </authorList>
    </citation>
    <scope>NUCLEOTIDE SEQUENCE [LARGE SCALE GENOMIC DNA]</scope>
    <source>
        <strain evidence="1 2">IMV 1140</strain>
    </source>
</reference>
<keyword evidence="2" id="KW-1185">Reference proteome</keyword>
<evidence type="ECO:0000313" key="1">
    <source>
        <dbReference type="EMBL" id="KAK1150214.1"/>
    </source>
</evidence>
<evidence type="ECO:0000313" key="2">
    <source>
        <dbReference type="Proteomes" id="UP001177260"/>
    </source>
</evidence>
<protein>
    <submittedName>
        <fullName evidence="1">Glutathione S- transferase, nitrogen catabolite repression regulator</fullName>
        <ecNumber evidence="1">2.5.1.18</ecNumber>
    </submittedName>
</protein>
<name>A0ACC3BH54_9EURO</name>
<accession>A0ACC3BH54</accession>